<gene>
    <name evidence="21" type="ORF">F2P81_023605</name>
</gene>
<protein>
    <recommendedName>
        <fullName evidence="13">Ubiquilin-4</fullName>
    </recommendedName>
    <alternativeName>
        <fullName evidence="16">Ataxin-1 interacting ubiquitin-like protein</fullName>
    </alternativeName>
    <alternativeName>
        <fullName evidence="17">Ataxin-1 ubiquitin-like-interacting protein A1U</fullName>
    </alternativeName>
    <alternativeName>
        <fullName evidence="15">Connexin43-interacting protein of 75 kDa</fullName>
    </alternativeName>
    <alternativeName>
        <fullName evidence="14">Ubiquilin-like protein</fullName>
    </alternativeName>
</protein>
<dbReference type="SMART" id="SM00213">
    <property type="entry name" value="UBQ"/>
    <property type="match status" value="1"/>
</dbReference>
<dbReference type="PROSITE" id="PS51419">
    <property type="entry name" value="RAB"/>
    <property type="match status" value="1"/>
</dbReference>
<dbReference type="SMART" id="SM00175">
    <property type="entry name" value="RAB"/>
    <property type="match status" value="1"/>
</dbReference>
<dbReference type="GO" id="GO:0005783">
    <property type="term" value="C:endoplasmic reticulum"/>
    <property type="evidence" value="ECO:0007669"/>
    <property type="project" value="UniProtKB-SubCell"/>
</dbReference>
<dbReference type="Gene3D" id="3.10.20.90">
    <property type="entry name" value="Phosphatidylinositol 3-kinase Catalytic Subunit, Chain A, domain 1"/>
    <property type="match status" value="1"/>
</dbReference>
<feature type="compositionally biased region" description="Polar residues" evidence="18">
    <location>
        <begin position="308"/>
        <end position="327"/>
    </location>
</feature>
<dbReference type="PROSITE" id="PS50053">
    <property type="entry name" value="UBIQUITIN_2"/>
    <property type="match status" value="1"/>
</dbReference>
<organism evidence="21 22">
    <name type="scientific">Scophthalmus maximus</name>
    <name type="common">Turbot</name>
    <name type="synonym">Psetta maxima</name>
    <dbReference type="NCBI Taxonomy" id="52904"/>
    <lineage>
        <taxon>Eukaryota</taxon>
        <taxon>Metazoa</taxon>
        <taxon>Chordata</taxon>
        <taxon>Craniata</taxon>
        <taxon>Vertebrata</taxon>
        <taxon>Euteleostomi</taxon>
        <taxon>Actinopterygii</taxon>
        <taxon>Neopterygii</taxon>
        <taxon>Teleostei</taxon>
        <taxon>Neoteleostei</taxon>
        <taxon>Acanthomorphata</taxon>
        <taxon>Carangaria</taxon>
        <taxon>Pleuronectiformes</taxon>
        <taxon>Pleuronectoidei</taxon>
        <taxon>Scophthalmidae</taxon>
        <taxon>Scophthalmus</taxon>
    </lineage>
</organism>
<dbReference type="SMART" id="SM00727">
    <property type="entry name" value="STI1"/>
    <property type="match status" value="4"/>
</dbReference>
<evidence type="ECO:0000256" key="7">
    <source>
        <dbReference type="ARBA" id="ARBA00022741"/>
    </source>
</evidence>
<feature type="region of interest" description="Disordered" evidence="18">
    <location>
        <begin position="853"/>
        <end position="933"/>
    </location>
</feature>
<feature type="compositionally biased region" description="Low complexity" evidence="18">
    <location>
        <begin position="345"/>
        <end position="366"/>
    </location>
</feature>
<evidence type="ECO:0000256" key="3">
    <source>
        <dbReference type="ARBA" id="ARBA00004556"/>
    </source>
</evidence>
<dbReference type="Pfam" id="PF00627">
    <property type="entry name" value="UBA"/>
    <property type="match status" value="1"/>
</dbReference>
<proteinExistence type="predicted"/>
<evidence type="ECO:0000256" key="17">
    <source>
        <dbReference type="ARBA" id="ARBA00082590"/>
    </source>
</evidence>
<comment type="subcellular location">
    <subcellularLocation>
        <location evidence="2">Chromosome</location>
    </subcellularLocation>
    <subcellularLocation>
        <location evidence="3">Cytoplasm</location>
        <location evidence="3">Perinuclear region</location>
    </subcellularLocation>
    <subcellularLocation>
        <location evidence="1">Endoplasmic reticulum</location>
    </subcellularLocation>
</comment>
<comment type="subunit">
    <text evidence="12">Homooligomer. Binds signal sequences of proteins that are targeted to the endoplasmic reticulum. Interacts (via UBA domain) with GJA1 (not ubiquitinated) and with ubiquitin; both compete for the same binding site. Interacts (via UBA domain) with ubiquitin and with polyubiquitin chains. Interacts (via ubiquitin-like domain) with PSMD2 and PSMD4, regulatory subunits of the 26S proteasome. Interacts with ATXN1/SCA1; interaction with ATXN1 inhibits polyubiquitination of UBQLN4 and interferes with PSMD4 binding. Interacts with HERPUD1. Interacts (via ubiquitin-like domain) with UBQLN1 (via UBA domain). Interacts with UBQLN2. Interacts (via STI1 1 and 2 domains) with MAP1LC3A/B/C. Interacts with BAG6. Interacts with MRE11 (when ubiquitinated); interaction with ubiquitinated MRE11 leads to MRE11 removal from chromatin. Interacts with DESI1/POST; leading to nuclear export. Interacts with BCL2A1 and BCL2L10.</text>
</comment>
<dbReference type="InterPro" id="IPR027417">
    <property type="entry name" value="P-loop_NTPase"/>
</dbReference>
<evidence type="ECO:0000256" key="6">
    <source>
        <dbReference type="ARBA" id="ARBA00022553"/>
    </source>
</evidence>
<dbReference type="CDD" id="cd01808">
    <property type="entry name" value="Ubl_PLICs"/>
    <property type="match status" value="1"/>
</dbReference>
<feature type="compositionally biased region" description="Low complexity" evidence="18">
    <location>
        <begin position="119"/>
        <end position="154"/>
    </location>
</feature>
<dbReference type="FunFam" id="1.10.8.10:FF:000077">
    <property type="entry name" value="Ubiquilin like"/>
    <property type="match status" value="1"/>
</dbReference>
<dbReference type="GO" id="GO:0031593">
    <property type="term" value="F:polyubiquitin modification-dependent protein binding"/>
    <property type="evidence" value="ECO:0007669"/>
    <property type="project" value="TreeGrafter"/>
</dbReference>
<dbReference type="InterPro" id="IPR036236">
    <property type="entry name" value="Znf_C2H2_sf"/>
</dbReference>
<dbReference type="SUPFAM" id="SSF52540">
    <property type="entry name" value="P-loop containing nucleoside triphosphate hydrolases"/>
    <property type="match status" value="1"/>
</dbReference>
<dbReference type="Pfam" id="PF00240">
    <property type="entry name" value="ubiquitin"/>
    <property type="match status" value="1"/>
</dbReference>
<keyword evidence="9" id="KW-0256">Endoplasmic reticulum</keyword>
<dbReference type="FunFam" id="1.10.260.100:FF:000001">
    <property type="entry name" value="Ubiquilin 1"/>
    <property type="match status" value="1"/>
</dbReference>
<evidence type="ECO:0000259" key="20">
    <source>
        <dbReference type="PROSITE" id="PS50053"/>
    </source>
</evidence>
<evidence type="ECO:0000256" key="11">
    <source>
        <dbReference type="ARBA" id="ARBA00023204"/>
    </source>
</evidence>
<feature type="region of interest" description="Disordered" evidence="18">
    <location>
        <begin position="538"/>
        <end position="557"/>
    </location>
</feature>
<evidence type="ECO:0000256" key="18">
    <source>
        <dbReference type="SAM" id="MobiDB-lite"/>
    </source>
</evidence>
<keyword evidence="7" id="KW-0547">Nucleotide-binding</keyword>
<dbReference type="GO" id="GO:0005694">
    <property type="term" value="C:chromosome"/>
    <property type="evidence" value="ECO:0007669"/>
    <property type="project" value="UniProtKB-SubCell"/>
</dbReference>
<evidence type="ECO:0000256" key="1">
    <source>
        <dbReference type="ARBA" id="ARBA00004240"/>
    </source>
</evidence>
<evidence type="ECO:0000313" key="21">
    <source>
        <dbReference type="EMBL" id="KAF0024803.1"/>
    </source>
</evidence>
<dbReference type="PANTHER" id="PTHR10677">
    <property type="entry name" value="UBIQUILIN"/>
    <property type="match status" value="1"/>
</dbReference>
<dbReference type="GO" id="GO:0008270">
    <property type="term" value="F:zinc ion binding"/>
    <property type="evidence" value="ECO:0007669"/>
    <property type="project" value="InterPro"/>
</dbReference>
<evidence type="ECO:0000256" key="15">
    <source>
        <dbReference type="ARBA" id="ARBA00075189"/>
    </source>
</evidence>
<feature type="domain" description="UBA" evidence="19">
    <location>
        <begin position="585"/>
        <end position="630"/>
    </location>
</feature>
<dbReference type="Pfam" id="PF00071">
    <property type="entry name" value="Ras"/>
    <property type="match status" value="1"/>
</dbReference>
<dbReference type="CDD" id="cd14399">
    <property type="entry name" value="UBA_PLICs"/>
    <property type="match status" value="1"/>
</dbReference>
<feature type="region of interest" description="Disordered" evidence="18">
    <location>
        <begin position="117"/>
        <end position="170"/>
    </location>
</feature>
<dbReference type="InterPro" id="IPR003604">
    <property type="entry name" value="Matrin/U1-like-C_Znf_C2H2"/>
</dbReference>
<keyword evidence="5" id="KW-1017">Isopeptide bond</keyword>
<keyword evidence="4" id="KW-0158">Chromosome</keyword>
<sequence length="1162" mass="124986">MTRKLTPDASCSIGGVKMADQGAADPGNNNNNKAEASEGTIIKVTVKTPKDKEEIAIAEDASVTQFKEEISRRFKAKQDQLVLIFAGKILKDGDSLSQHGIKDGLTVHLVIKTAHKAGEGASPTASSSTSTQAGTSSTSSPGTEPSPTAGSTGSAPPPTQTPNILTGFGDLSSLSGLGMGSANFMELQQQMQRQLMSNPEMLSQIMENPLVQNMMSNPDLMRQMIMANPQMQQLMERNPEISHMLNNPELMRQTMELARNPAMMQEMMRNQDRALSNLESIPGGYNALRRMYTDIQEPMFSAAREQFGSNPFSALGGNSESGVQPSRTENREPLPNPWGPPNSSNPPESGGSTTGSTSTIGGTNPSVSNPLGINPGSLGNGMFNSPGMQSLLQQISDNPQLMQNMLSAPYMRSMMQSLSQNPELASQVLMNNPLFAGNPQLQDQFRAQLPVFLQQMQNPEALSVMTNPRAMQALMQIQQGLQTLQTEAPGLMPSLMPGGIPGMPTGGIPGMPTGGIPGMPTGGIPGMPTGGIPGIPTGAGMPTENPASSPSSAGTNTAQQQLMQQMLQMFAGGGGGGAGGGATIQTPEVRFQSQLDQLSAMGFINREANLQALIATGGDINAAIERLLGSQPSYYRGAVGALLVYDISKHLTYESAERWLKELYDHADPHIVVMLVGNKRDLDTLRTVPMEEAKDFAEKKGLMYMETSALDSTNVEAAFNEVLTGEKGNNTTQPQKVLCSFSEERNTSGNTGNVCHSVLPPLAHPTLCRTQPSPDSKPLLPFHLLPGFTDMDHVHKALIGPGFGLTSPLKRKASTCGVCRLRFNSEVQASSHYRGTKHAKRLKALDAPDLKIRTSEPVAKETKLPIDSSPCSQPSGSDTTSGAPIHTSEAAPSSSEETGRAPSECSLSPSPRTTERGTQRDGDVEVAREEETEEEKAMRLLYCSLCKVAVNSASQLQAHNSGTKHKTMLEARSGEGAIKSFPRTGVKAKLAVPPVSTTGLQNKTFHCEICDVHVNSETQLKQHIGSRRHKDRAAGKPAKPKFSPYTPTQHQQGFQARGSLTAIYPYRNNPIENICAKSTVSREKICRGITNVKTSHLGEVFSVFLLYISAILRTVEIHFEEVTSSQIPTNQRSRLNIRTSSTRRDSDKRRYNGNYLLQSLNN</sequence>
<dbReference type="AlphaFoldDB" id="A0A6A4RS22"/>
<dbReference type="SUPFAM" id="SSF57667">
    <property type="entry name" value="beta-beta-alpha zinc fingers"/>
    <property type="match status" value="3"/>
</dbReference>
<dbReference type="InterPro" id="IPR015496">
    <property type="entry name" value="Ubiquilin"/>
</dbReference>
<name>A0A6A4RS22_SCOMX</name>
<dbReference type="GO" id="GO:0006511">
    <property type="term" value="P:ubiquitin-dependent protein catabolic process"/>
    <property type="evidence" value="ECO:0007669"/>
    <property type="project" value="TreeGrafter"/>
</dbReference>
<evidence type="ECO:0000256" key="2">
    <source>
        <dbReference type="ARBA" id="ARBA00004286"/>
    </source>
</evidence>
<feature type="compositionally biased region" description="Pro residues" evidence="18">
    <location>
        <begin position="334"/>
        <end position="344"/>
    </location>
</feature>
<feature type="compositionally biased region" description="Basic and acidic residues" evidence="18">
    <location>
        <begin position="853"/>
        <end position="864"/>
    </location>
</feature>
<evidence type="ECO:0000256" key="13">
    <source>
        <dbReference type="ARBA" id="ARBA00072293"/>
    </source>
</evidence>
<dbReference type="InterPro" id="IPR029071">
    <property type="entry name" value="Ubiquitin-like_domsf"/>
</dbReference>
<dbReference type="Pfam" id="PF23195">
    <property type="entry name" value="UBQLN1"/>
    <property type="match status" value="1"/>
</dbReference>
<dbReference type="FunFam" id="3.30.160.60:FF:000293">
    <property type="entry name" value="zinc finger protein 385B isoform X3"/>
    <property type="match status" value="1"/>
</dbReference>
<evidence type="ECO:0000256" key="8">
    <source>
        <dbReference type="ARBA" id="ARBA00022763"/>
    </source>
</evidence>
<dbReference type="GO" id="GO:0005525">
    <property type="term" value="F:GTP binding"/>
    <property type="evidence" value="ECO:0007669"/>
    <property type="project" value="InterPro"/>
</dbReference>
<dbReference type="FunFam" id="3.10.20.90:FF:000095">
    <property type="entry name" value="Ubiquilin 4"/>
    <property type="match status" value="1"/>
</dbReference>
<evidence type="ECO:0000256" key="16">
    <source>
        <dbReference type="ARBA" id="ARBA00082499"/>
    </source>
</evidence>
<dbReference type="GO" id="GO:0003924">
    <property type="term" value="F:GTPase activity"/>
    <property type="evidence" value="ECO:0007669"/>
    <property type="project" value="InterPro"/>
</dbReference>
<dbReference type="GO" id="GO:0003676">
    <property type="term" value="F:nucleic acid binding"/>
    <property type="evidence" value="ECO:0007669"/>
    <property type="project" value="InterPro"/>
</dbReference>
<keyword evidence="11" id="KW-0234">DNA repair</keyword>
<evidence type="ECO:0000256" key="5">
    <source>
        <dbReference type="ARBA" id="ARBA00022499"/>
    </source>
</evidence>
<comment type="caution">
    <text evidence="21">The sequence shown here is derived from an EMBL/GenBank/DDBJ whole genome shotgun (WGS) entry which is preliminary data.</text>
</comment>
<evidence type="ECO:0000313" key="22">
    <source>
        <dbReference type="Proteomes" id="UP000438429"/>
    </source>
</evidence>
<dbReference type="GO" id="GO:0005829">
    <property type="term" value="C:cytosol"/>
    <property type="evidence" value="ECO:0007669"/>
    <property type="project" value="TreeGrafter"/>
</dbReference>
<dbReference type="Proteomes" id="UP000438429">
    <property type="component" value="Unassembled WGS sequence"/>
</dbReference>
<dbReference type="PANTHER" id="PTHR10677:SF21">
    <property type="entry name" value="UBIQUILIN-4"/>
    <property type="match status" value="1"/>
</dbReference>
<dbReference type="PRINTS" id="PR00449">
    <property type="entry name" value="RASTRNSFRMNG"/>
</dbReference>
<feature type="region of interest" description="Disordered" evidence="18">
    <location>
        <begin position="308"/>
        <end position="385"/>
    </location>
</feature>
<dbReference type="InterPro" id="IPR000626">
    <property type="entry name" value="Ubiquitin-like_dom"/>
</dbReference>
<keyword evidence="8" id="KW-0227">DNA damage</keyword>
<feature type="compositionally biased region" description="Basic and acidic residues" evidence="18">
    <location>
        <begin position="913"/>
        <end position="929"/>
    </location>
</feature>
<dbReference type="Gene3D" id="3.40.50.300">
    <property type="entry name" value="P-loop containing nucleotide triphosphate hydrolases"/>
    <property type="match status" value="1"/>
</dbReference>
<dbReference type="InterPro" id="IPR009060">
    <property type="entry name" value="UBA-like_sf"/>
</dbReference>
<evidence type="ECO:0000256" key="4">
    <source>
        <dbReference type="ARBA" id="ARBA00022454"/>
    </source>
</evidence>
<reference evidence="21 22" key="1">
    <citation type="submission" date="2019-06" db="EMBL/GenBank/DDBJ databases">
        <title>Draft genomes of female and male turbot (Scophthalmus maximus).</title>
        <authorList>
            <person name="Xu H."/>
            <person name="Xu X.-W."/>
            <person name="Shao C."/>
            <person name="Chen S."/>
        </authorList>
    </citation>
    <scope>NUCLEOTIDE SEQUENCE [LARGE SCALE GENOMIC DNA]</scope>
    <source>
        <strain evidence="21">Ysfricsl-2016a</strain>
        <tissue evidence="21">Blood</tissue>
    </source>
</reference>
<evidence type="ECO:0000259" key="19">
    <source>
        <dbReference type="PROSITE" id="PS50030"/>
    </source>
</evidence>
<evidence type="ECO:0000256" key="12">
    <source>
        <dbReference type="ARBA" id="ARBA00061737"/>
    </source>
</evidence>
<dbReference type="InterPro" id="IPR013087">
    <property type="entry name" value="Znf_C2H2_type"/>
</dbReference>
<dbReference type="Pfam" id="PF12874">
    <property type="entry name" value="zf-met"/>
    <property type="match status" value="3"/>
</dbReference>
<dbReference type="GO" id="GO:0048471">
    <property type="term" value="C:perinuclear region of cytoplasm"/>
    <property type="evidence" value="ECO:0007669"/>
    <property type="project" value="UniProtKB-SubCell"/>
</dbReference>
<dbReference type="SMART" id="SM00451">
    <property type="entry name" value="ZnF_U1"/>
    <property type="match status" value="3"/>
</dbReference>
<dbReference type="PROSITE" id="PS50030">
    <property type="entry name" value="UBA"/>
    <property type="match status" value="1"/>
</dbReference>
<keyword evidence="10" id="KW-0832">Ubl conjugation</keyword>
<dbReference type="SMART" id="SM00165">
    <property type="entry name" value="UBA"/>
    <property type="match status" value="1"/>
</dbReference>
<dbReference type="PROSITE" id="PS00028">
    <property type="entry name" value="ZINC_FINGER_C2H2_1"/>
    <property type="match status" value="1"/>
</dbReference>
<dbReference type="SMART" id="SM00173">
    <property type="entry name" value="RAS"/>
    <property type="match status" value="1"/>
</dbReference>
<dbReference type="EMBL" id="VEVO01000021">
    <property type="protein sequence ID" value="KAF0024803.1"/>
    <property type="molecule type" value="Genomic_DNA"/>
</dbReference>
<keyword evidence="6" id="KW-0597">Phosphoprotein</keyword>
<evidence type="ECO:0000256" key="9">
    <source>
        <dbReference type="ARBA" id="ARBA00022824"/>
    </source>
</evidence>
<feature type="compositionally biased region" description="Polar residues" evidence="18">
    <location>
        <begin position="545"/>
        <end position="557"/>
    </location>
</feature>
<accession>A0A6A4RS22</accession>
<dbReference type="Gene3D" id="1.10.8.10">
    <property type="entry name" value="DNA helicase RuvA subunit, C-terminal domain"/>
    <property type="match status" value="1"/>
</dbReference>
<feature type="region of interest" description="Disordered" evidence="18">
    <location>
        <begin position="1"/>
        <end position="38"/>
    </location>
</feature>
<dbReference type="GO" id="GO:0006281">
    <property type="term" value="P:DNA repair"/>
    <property type="evidence" value="ECO:0007669"/>
    <property type="project" value="UniProtKB-KW"/>
</dbReference>
<dbReference type="SUPFAM" id="SSF46934">
    <property type="entry name" value="UBA-like"/>
    <property type="match status" value="1"/>
</dbReference>
<dbReference type="Gene3D" id="1.10.260.100">
    <property type="match status" value="2"/>
</dbReference>
<feature type="region of interest" description="Disordered" evidence="18">
    <location>
        <begin position="1022"/>
        <end position="1051"/>
    </location>
</feature>
<feature type="compositionally biased region" description="Polar residues" evidence="18">
    <location>
        <begin position="869"/>
        <end position="882"/>
    </location>
</feature>
<dbReference type="Gene3D" id="3.30.160.60">
    <property type="entry name" value="Classic Zinc Finger"/>
    <property type="match status" value="3"/>
</dbReference>
<dbReference type="InterPro" id="IPR006636">
    <property type="entry name" value="STI1_HS-bd"/>
</dbReference>
<dbReference type="FunFam" id="1.10.260.100:FF:000003">
    <property type="entry name" value="Ubiquilin 1"/>
    <property type="match status" value="1"/>
</dbReference>
<dbReference type="SUPFAM" id="SSF54236">
    <property type="entry name" value="Ubiquitin-like"/>
    <property type="match status" value="1"/>
</dbReference>
<dbReference type="SMART" id="SM00355">
    <property type="entry name" value="ZnF_C2H2"/>
    <property type="match status" value="3"/>
</dbReference>
<evidence type="ECO:0000256" key="10">
    <source>
        <dbReference type="ARBA" id="ARBA00022843"/>
    </source>
</evidence>
<dbReference type="InterPro" id="IPR015940">
    <property type="entry name" value="UBA"/>
</dbReference>
<dbReference type="InterPro" id="IPR001806">
    <property type="entry name" value="Small_GTPase"/>
</dbReference>
<feature type="domain" description="Ubiquitin-like" evidence="20">
    <location>
        <begin position="42"/>
        <end position="112"/>
    </location>
</feature>
<dbReference type="PROSITE" id="PS51421">
    <property type="entry name" value="RAS"/>
    <property type="match status" value="1"/>
</dbReference>
<evidence type="ECO:0000256" key="14">
    <source>
        <dbReference type="ARBA" id="ARBA00074668"/>
    </source>
</evidence>